<sequence length="170" mass="20095">MKNIEIERKIILKGVPDIEYDQVLNITQYYFKNEEGIWERFRRSEDQNGEVTYIKTIKTTISKGISNEDEDIISKDDYKNAKSLCKSGEYESRRISKIRHVKYVDGTDLKWEIDEFTDINITIAEIEIPTLDFEVDFPDYITDVMIKEVTGIKEFNNRRMAEVLFTKETV</sequence>
<dbReference type="Gene3D" id="2.40.320.10">
    <property type="entry name" value="Hypothetical Protein Pfu-838710-001"/>
    <property type="match status" value="1"/>
</dbReference>
<proteinExistence type="predicted"/>
<name>A0A8D9CBV1_9VIRU</name>
<protein>
    <submittedName>
        <fullName evidence="1">Putative phosphatase</fullName>
    </submittedName>
</protein>
<accession>A0A8D9CBV1</accession>
<evidence type="ECO:0000313" key="1">
    <source>
        <dbReference type="EMBL" id="CAG7580208.1"/>
    </source>
</evidence>
<dbReference type="PIRSF" id="PIRSF016487">
    <property type="entry name" value="CYTH_UCP016487"/>
    <property type="match status" value="1"/>
</dbReference>
<organism evidence="1">
    <name type="scientific">uncultured marine phage</name>
    <dbReference type="NCBI Taxonomy" id="707152"/>
    <lineage>
        <taxon>Viruses</taxon>
        <taxon>environmental samples</taxon>
    </lineage>
</organism>
<gene>
    <name evidence="1" type="ORF">SLAVMIC_00301</name>
</gene>
<dbReference type="SUPFAM" id="SSF55154">
    <property type="entry name" value="CYTH-like phosphatases"/>
    <property type="match status" value="1"/>
</dbReference>
<dbReference type="EMBL" id="OU342829">
    <property type="protein sequence ID" value="CAG7580208.1"/>
    <property type="molecule type" value="Genomic_DNA"/>
</dbReference>
<reference evidence="1" key="1">
    <citation type="submission" date="2021-06" db="EMBL/GenBank/DDBJ databases">
        <authorList>
            <person name="Gannon L."/>
            <person name="Redgwell R T."/>
            <person name="Michniewski S."/>
            <person name="Harrison D C."/>
            <person name="Millard A."/>
        </authorList>
    </citation>
    <scope>NUCLEOTIDE SEQUENCE</scope>
</reference>
<dbReference type="InterPro" id="IPR012042">
    <property type="entry name" value="NeuTTM/CthTTM-like"/>
</dbReference>
<dbReference type="InterPro" id="IPR033469">
    <property type="entry name" value="CYTH-like_dom_sf"/>
</dbReference>